<dbReference type="Pfam" id="PF19457">
    <property type="entry name" value="DUF5994"/>
    <property type="match status" value="1"/>
</dbReference>
<proteinExistence type="predicted"/>
<sequence>MTTISTRPEAPEAPVAPAPVPGLRLSLKPETRIRGRLDGAWWPRSRDMTAELPSLVAELDRTWGRITRVTVHQGSCPDLPARVPVGAHVVRLGWFGPEQETDDLCLLSYKVGRWDLLVVPPECDPARAALLMAAAADAHETGGSATLLSRF</sequence>
<accession>A0ABV6X2C9</accession>
<evidence type="ECO:0000313" key="3">
    <source>
        <dbReference type="Proteomes" id="UP001592530"/>
    </source>
</evidence>
<protein>
    <submittedName>
        <fullName evidence="2">DUF5994 family protein</fullName>
    </submittedName>
</protein>
<dbReference type="Proteomes" id="UP001592530">
    <property type="component" value="Unassembled WGS sequence"/>
</dbReference>
<reference evidence="2 3" key="1">
    <citation type="submission" date="2024-09" db="EMBL/GenBank/DDBJ databases">
        <authorList>
            <person name="Lee S.D."/>
        </authorList>
    </citation>
    <scope>NUCLEOTIDE SEQUENCE [LARGE SCALE GENOMIC DNA]</scope>
    <source>
        <strain evidence="2 3">N1-3</strain>
    </source>
</reference>
<evidence type="ECO:0000256" key="1">
    <source>
        <dbReference type="SAM" id="MobiDB-lite"/>
    </source>
</evidence>
<comment type="caution">
    <text evidence="2">The sequence shown here is derived from an EMBL/GenBank/DDBJ whole genome shotgun (WGS) entry which is preliminary data.</text>
</comment>
<dbReference type="RefSeq" id="WP_380554276.1">
    <property type="nucleotide sequence ID" value="NZ_JBHEZY010000006.1"/>
</dbReference>
<name>A0ABV6X2C9_9ACTN</name>
<gene>
    <name evidence="2" type="ORF">ACEZDB_17460</name>
</gene>
<dbReference type="InterPro" id="IPR046036">
    <property type="entry name" value="DUF5994"/>
</dbReference>
<dbReference type="EMBL" id="JBHEZY010000006">
    <property type="protein sequence ID" value="MFC1432440.1"/>
    <property type="molecule type" value="Genomic_DNA"/>
</dbReference>
<feature type="region of interest" description="Disordered" evidence="1">
    <location>
        <begin position="1"/>
        <end position="21"/>
    </location>
</feature>
<organism evidence="2 3">
    <name type="scientific">Streptacidiphilus alkalitolerans</name>
    <dbReference type="NCBI Taxonomy" id="3342712"/>
    <lineage>
        <taxon>Bacteria</taxon>
        <taxon>Bacillati</taxon>
        <taxon>Actinomycetota</taxon>
        <taxon>Actinomycetes</taxon>
        <taxon>Kitasatosporales</taxon>
        <taxon>Streptomycetaceae</taxon>
        <taxon>Streptacidiphilus</taxon>
    </lineage>
</organism>
<evidence type="ECO:0000313" key="2">
    <source>
        <dbReference type="EMBL" id="MFC1432440.1"/>
    </source>
</evidence>